<dbReference type="KEGG" id="spat:A0O21_02090"/>
<dbReference type="PANTHER" id="PTHR36840">
    <property type="entry name" value="BLL5714 PROTEIN"/>
    <property type="match status" value="1"/>
</dbReference>
<feature type="transmembrane region" description="Helical" evidence="1">
    <location>
        <begin position="349"/>
        <end position="369"/>
    </location>
</feature>
<dbReference type="OrthoDB" id="9798526at2"/>
<dbReference type="EMBL" id="CP014699">
    <property type="protein sequence ID" value="AND80393.1"/>
    <property type="molecule type" value="Genomic_DNA"/>
</dbReference>
<dbReference type="InterPro" id="IPR010640">
    <property type="entry name" value="Low_temperature_requirement_A"/>
</dbReference>
<feature type="transmembrane region" description="Helical" evidence="1">
    <location>
        <begin position="12"/>
        <end position="32"/>
    </location>
</feature>
<feature type="transmembrane region" description="Helical" evidence="1">
    <location>
        <begin position="98"/>
        <end position="118"/>
    </location>
</feature>
<feature type="transmembrane region" description="Helical" evidence="1">
    <location>
        <begin position="130"/>
        <end position="152"/>
    </location>
</feature>
<feature type="transmembrane region" description="Helical" evidence="1">
    <location>
        <begin position="324"/>
        <end position="343"/>
    </location>
</feature>
<evidence type="ECO:0000313" key="3">
    <source>
        <dbReference type="Proteomes" id="UP000077317"/>
    </source>
</evidence>
<evidence type="ECO:0000313" key="2">
    <source>
        <dbReference type="EMBL" id="AND80393.1"/>
    </source>
</evidence>
<evidence type="ECO:0000256" key="1">
    <source>
        <dbReference type="SAM" id="Phobius"/>
    </source>
</evidence>
<proteinExistence type="predicted"/>
<reference evidence="3" key="2">
    <citation type="submission" date="2016-03" db="EMBL/GenBank/DDBJ databases">
        <title>Streptococcus antelopensis sp. nov., isolated from the feces of the Tibetan antelope (Pantholops hodgsonii) in Hoh Xil National Nature Reserve, Qinghai, China.</title>
        <authorList>
            <person name="Bai X."/>
        </authorList>
    </citation>
    <scope>NUCLEOTIDE SEQUENCE [LARGE SCALE GENOMIC DNA]</scope>
    <source>
        <strain evidence="3">TA 26</strain>
    </source>
</reference>
<dbReference type="Proteomes" id="UP000077317">
    <property type="component" value="Chromosome"/>
</dbReference>
<dbReference type="AlphaFoldDB" id="A0A172QA60"/>
<sequence length="373" mass="42194">MKHKKVELTELFYDLVYVYAISQVTSLIHHVHHGIVGPYAFFTFFIGLMIFINSWMVQTVFTNRFGSNSLTNILFMFAQMACLLVSSTAITGDWSSDFPLFILPVALISFILLLQYVAEYFKTDNPADRHFIKQFFYILGLRSAVLFLAGWLPYRIGLLVGASGIVVTWLLPSVLTAPKKRVMQEAVTPLNFPHLIERLSLLIIITFGEMLIGIAPYFGRSRLSLDSFLIFLIVTNLFMIYIVEMDHMIDLHKTGVSGNGAIYYHYPILFGLSFVTVSLGFLGEQEASNGFALLLLYLGILLLLGALFLHNIYNKKTHRFNKRFCLQTLCLLASGFAVSLFFLASAGSLIMIAFLTTLLLMIYFVGFNLKRQS</sequence>
<feature type="transmembrane region" description="Helical" evidence="1">
    <location>
        <begin position="38"/>
        <end position="61"/>
    </location>
</feature>
<accession>A0A172QA60</accession>
<organism evidence="2 3">
    <name type="scientific">Streptococcus pantholopis</name>
    <dbReference type="NCBI Taxonomy" id="1811193"/>
    <lineage>
        <taxon>Bacteria</taxon>
        <taxon>Bacillati</taxon>
        <taxon>Bacillota</taxon>
        <taxon>Bacilli</taxon>
        <taxon>Lactobacillales</taxon>
        <taxon>Streptococcaceae</taxon>
        <taxon>Streptococcus</taxon>
    </lineage>
</organism>
<feature type="transmembrane region" description="Helical" evidence="1">
    <location>
        <begin position="225"/>
        <end position="243"/>
    </location>
</feature>
<feature type="transmembrane region" description="Helical" evidence="1">
    <location>
        <begin position="263"/>
        <end position="282"/>
    </location>
</feature>
<dbReference type="Pfam" id="PF06772">
    <property type="entry name" value="LtrA"/>
    <property type="match status" value="1"/>
</dbReference>
<reference evidence="2 3" key="1">
    <citation type="journal article" date="2016" name="Int. J. Syst. Evol. Microbiol.">
        <title>Streptococcuspantholopis sp. nov., isolated from faeces of the Tibetan antelope (Pantholops hodgsonii).</title>
        <authorList>
            <person name="Bai X."/>
            <person name="Xiong Y."/>
            <person name="Lu S."/>
            <person name="Jin D."/>
            <person name="Lai X."/>
            <person name="Yang J."/>
            <person name="Niu L."/>
            <person name="Hu S."/>
            <person name="Meng X."/>
            <person name="Pu J."/>
            <person name="Ye C."/>
            <person name="Xu J."/>
        </authorList>
    </citation>
    <scope>NUCLEOTIDE SEQUENCE [LARGE SCALE GENOMIC DNA]</scope>
    <source>
        <strain evidence="2 3">TA 26</strain>
    </source>
</reference>
<name>A0A172QA60_9STRE</name>
<protein>
    <submittedName>
        <fullName evidence="2">Low temperature requirement protein A</fullName>
    </submittedName>
</protein>
<feature type="transmembrane region" description="Helical" evidence="1">
    <location>
        <begin position="294"/>
        <end position="312"/>
    </location>
</feature>
<keyword evidence="1" id="KW-0472">Membrane</keyword>
<dbReference type="PANTHER" id="PTHR36840:SF1">
    <property type="entry name" value="BLL5714 PROTEIN"/>
    <property type="match status" value="1"/>
</dbReference>
<keyword evidence="3" id="KW-1185">Reference proteome</keyword>
<keyword evidence="1" id="KW-0812">Transmembrane</keyword>
<gene>
    <name evidence="2" type="ORF">A0O21_02090</name>
</gene>
<feature type="transmembrane region" description="Helical" evidence="1">
    <location>
        <begin position="199"/>
        <end position="219"/>
    </location>
</feature>
<feature type="transmembrane region" description="Helical" evidence="1">
    <location>
        <begin position="73"/>
        <end position="92"/>
    </location>
</feature>
<keyword evidence="1" id="KW-1133">Transmembrane helix</keyword>
<feature type="transmembrane region" description="Helical" evidence="1">
    <location>
        <begin position="158"/>
        <end position="178"/>
    </location>
</feature>
<dbReference type="STRING" id="1811193.A0O21_02090"/>